<comment type="caution">
    <text evidence="2">The sequence shown here is derived from an EMBL/GenBank/DDBJ whole genome shotgun (WGS) entry which is preliminary data.</text>
</comment>
<keyword evidence="1" id="KW-0812">Transmembrane</keyword>
<evidence type="ECO:0000256" key="1">
    <source>
        <dbReference type="SAM" id="Phobius"/>
    </source>
</evidence>
<dbReference type="InterPro" id="IPR020185">
    <property type="entry name" value="Spore_morphogenesis_YwcE"/>
</dbReference>
<feature type="transmembrane region" description="Helical" evidence="1">
    <location>
        <begin position="27"/>
        <end position="46"/>
    </location>
</feature>
<keyword evidence="1" id="KW-0472">Membrane</keyword>
<dbReference type="RefSeq" id="WP_051255082.1">
    <property type="nucleotide sequence ID" value="NZ_AULJ01000035.1"/>
</dbReference>
<dbReference type="EMBL" id="AVPF01000044">
    <property type="protein sequence ID" value="KGX85077.1"/>
    <property type="molecule type" value="Genomic_DNA"/>
</dbReference>
<keyword evidence="3" id="KW-1185">Reference proteome</keyword>
<name>A0A0A5HN85_9BACI</name>
<keyword evidence="1" id="KW-1133">Transmembrane helix</keyword>
<feature type="transmembrane region" description="Helical" evidence="1">
    <location>
        <begin position="52"/>
        <end position="77"/>
    </location>
</feature>
<gene>
    <name evidence="2" type="ORF">N783_15175</name>
</gene>
<evidence type="ECO:0000313" key="3">
    <source>
        <dbReference type="Proteomes" id="UP000030403"/>
    </source>
</evidence>
<evidence type="ECO:0000313" key="2">
    <source>
        <dbReference type="EMBL" id="KGX85077.1"/>
    </source>
</evidence>
<accession>A0A0A5HN85</accession>
<proteinExistence type="predicted"/>
<protein>
    <recommendedName>
        <fullName evidence="4">Spore germination protein</fullName>
    </recommendedName>
</protein>
<reference evidence="2 3" key="1">
    <citation type="submission" date="2013-08" db="EMBL/GenBank/DDBJ databases">
        <authorList>
            <person name="Huang J."/>
            <person name="Wang G."/>
        </authorList>
    </citation>
    <scope>NUCLEOTIDE SEQUENCE [LARGE SCALE GENOMIC DNA]</scope>
    <source>
        <strain evidence="2 3">BH030004</strain>
    </source>
</reference>
<organism evidence="2 3">
    <name type="scientific">Pontibacillus marinus BH030004 = DSM 16465</name>
    <dbReference type="NCBI Taxonomy" id="1385511"/>
    <lineage>
        <taxon>Bacteria</taxon>
        <taxon>Bacillati</taxon>
        <taxon>Bacillota</taxon>
        <taxon>Bacilli</taxon>
        <taxon>Bacillales</taxon>
        <taxon>Bacillaceae</taxon>
        <taxon>Pontibacillus</taxon>
    </lineage>
</organism>
<feature type="transmembrane region" description="Helical" evidence="1">
    <location>
        <begin position="6"/>
        <end position="22"/>
    </location>
</feature>
<dbReference type="OrthoDB" id="2680024at2"/>
<dbReference type="AlphaFoldDB" id="A0A0A5HN85"/>
<evidence type="ECO:0008006" key="4">
    <source>
        <dbReference type="Google" id="ProtNLM"/>
    </source>
</evidence>
<dbReference type="Proteomes" id="UP000030403">
    <property type="component" value="Unassembled WGS sequence"/>
</dbReference>
<sequence length="97" mass="10833">MDVLMVYALFATFTPLFLWIEYRKMAVIQLPLIVGMWSFLIIEIGGLTVNPIIYALSLSLLVINILYAHAALIVGLVNDSKMRGKLDDMSKAVSRTS</sequence>
<dbReference type="eggNOG" id="ENOG5033HBX">
    <property type="taxonomic scope" value="Bacteria"/>
</dbReference>
<dbReference type="Pfam" id="PF17368">
    <property type="entry name" value="YwcE"/>
    <property type="match status" value="1"/>
</dbReference>